<comment type="similarity">
    <text evidence="3">Belongs to the villin/gelsolin family.</text>
</comment>
<feature type="non-terminal residue" evidence="15">
    <location>
        <position position="126"/>
    </location>
</feature>
<evidence type="ECO:0000256" key="1">
    <source>
        <dbReference type="ARBA" id="ARBA00004188"/>
    </source>
</evidence>
<dbReference type="GO" id="GO:0051014">
    <property type="term" value="P:actin filament severing"/>
    <property type="evidence" value="ECO:0007669"/>
    <property type="project" value="TreeGrafter"/>
</dbReference>
<name>A0AAW0IFV0_MYOGA</name>
<keyword evidence="9" id="KW-0965">Cell junction</keyword>
<evidence type="ECO:0000259" key="14">
    <source>
        <dbReference type="Pfam" id="PF00626"/>
    </source>
</evidence>
<dbReference type="GO" id="GO:0051016">
    <property type="term" value="P:barbed-end actin filament capping"/>
    <property type="evidence" value="ECO:0007669"/>
    <property type="project" value="TreeGrafter"/>
</dbReference>
<protein>
    <recommendedName>
        <fullName evidence="4">Scinderin</fullName>
    </recommendedName>
    <alternativeName>
        <fullName evidence="13">Adseverin</fullName>
    </alternativeName>
</protein>
<evidence type="ECO:0000313" key="16">
    <source>
        <dbReference type="Proteomes" id="UP001488838"/>
    </source>
</evidence>
<evidence type="ECO:0000256" key="9">
    <source>
        <dbReference type="ARBA" id="ARBA00022949"/>
    </source>
</evidence>
<dbReference type="PRINTS" id="PR00597">
    <property type="entry name" value="GELSOLIN"/>
</dbReference>
<evidence type="ECO:0000256" key="6">
    <source>
        <dbReference type="ARBA" id="ARBA00022490"/>
    </source>
</evidence>
<keyword evidence="5" id="KW-0117">Actin capping</keyword>
<dbReference type="GO" id="GO:0007417">
    <property type="term" value="P:central nervous system development"/>
    <property type="evidence" value="ECO:0007669"/>
    <property type="project" value="TreeGrafter"/>
</dbReference>
<keyword evidence="10" id="KW-0009">Actin-binding</keyword>
<evidence type="ECO:0000256" key="2">
    <source>
        <dbReference type="ARBA" id="ARBA00004245"/>
    </source>
</evidence>
<comment type="caution">
    <text evidence="15">The sequence shown here is derived from an EMBL/GenBank/DDBJ whole genome shotgun (WGS) entry which is preliminary data.</text>
</comment>
<proteinExistence type="inferred from homology"/>
<dbReference type="GO" id="GO:0008154">
    <property type="term" value="P:actin polymerization or depolymerization"/>
    <property type="evidence" value="ECO:0007669"/>
    <property type="project" value="TreeGrafter"/>
</dbReference>
<dbReference type="Proteomes" id="UP001488838">
    <property type="component" value="Unassembled WGS sequence"/>
</dbReference>
<dbReference type="InterPro" id="IPR007123">
    <property type="entry name" value="Gelsolin-like_dom"/>
</dbReference>
<dbReference type="GO" id="GO:0051015">
    <property type="term" value="F:actin filament binding"/>
    <property type="evidence" value="ECO:0007669"/>
    <property type="project" value="InterPro"/>
</dbReference>
<feature type="domain" description="Gelsolin-like" evidence="14">
    <location>
        <begin position="63"/>
        <end position="95"/>
    </location>
</feature>
<organism evidence="15 16">
    <name type="scientific">Myodes glareolus</name>
    <name type="common">Bank vole</name>
    <name type="synonym">Clethrionomys glareolus</name>
    <dbReference type="NCBI Taxonomy" id="447135"/>
    <lineage>
        <taxon>Eukaryota</taxon>
        <taxon>Metazoa</taxon>
        <taxon>Chordata</taxon>
        <taxon>Craniata</taxon>
        <taxon>Vertebrata</taxon>
        <taxon>Euteleostomi</taxon>
        <taxon>Mammalia</taxon>
        <taxon>Eutheria</taxon>
        <taxon>Euarchontoglires</taxon>
        <taxon>Glires</taxon>
        <taxon>Rodentia</taxon>
        <taxon>Myomorpha</taxon>
        <taxon>Muroidea</taxon>
        <taxon>Cricetidae</taxon>
        <taxon>Arvicolinae</taxon>
        <taxon>Myodes</taxon>
    </lineage>
</organism>
<keyword evidence="6" id="KW-0963">Cytoplasm</keyword>
<dbReference type="GO" id="GO:0002102">
    <property type="term" value="C:podosome"/>
    <property type="evidence" value="ECO:0007669"/>
    <property type="project" value="UniProtKB-SubCell"/>
</dbReference>
<dbReference type="EMBL" id="JBBHLL010000140">
    <property type="protein sequence ID" value="KAK7813028.1"/>
    <property type="molecule type" value="Genomic_DNA"/>
</dbReference>
<dbReference type="InterPro" id="IPR007122">
    <property type="entry name" value="Villin/Gelsolin"/>
</dbReference>
<evidence type="ECO:0000256" key="8">
    <source>
        <dbReference type="ARBA" id="ARBA00022837"/>
    </source>
</evidence>
<evidence type="ECO:0000256" key="10">
    <source>
        <dbReference type="ARBA" id="ARBA00023203"/>
    </source>
</evidence>
<dbReference type="InterPro" id="IPR029006">
    <property type="entry name" value="ADF-H/Gelsolin-like_dom_sf"/>
</dbReference>
<keyword evidence="8" id="KW-0106">Calcium</keyword>
<comment type="subcellular location">
    <subcellularLocation>
        <location evidence="1">Cell projection</location>
        <location evidence="1">Podosome</location>
    </subcellularLocation>
    <subcellularLocation>
        <location evidence="2">Cytoplasm</location>
        <location evidence="2">Cytoskeleton</location>
    </subcellularLocation>
</comment>
<evidence type="ECO:0000256" key="3">
    <source>
        <dbReference type="ARBA" id="ARBA00008418"/>
    </source>
</evidence>
<dbReference type="GO" id="GO:0030031">
    <property type="term" value="P:cell projection assembly"/>
    <property type="evidence" value="ECO:0007669"/>
    <property type="project" value="TreeGrafter"/>
</dbReference>
<keyword evidence="12" id="KW-0966">Cell projection</keyword>
<evidence type="ECO:0000256" key="4">
    <source>
        <dbReference type="ARBA" id="ARBA00014288"/>
    </source>
</evidence>
<keyword evidence="7" id="KW-0677">Repeat</keyword>
<dbReference type="PANTHER" id="PTHR11977:SF78">
    <property type="entry name" value="SCINDERIN"/>
    <property type="match status" value="1"/>
</dbReference>
<keyword evidence="11" id="KW-0206">Cytoskeleton</keyword>
<dbReference type="PANTHER" id="PTHR11977">
    <property type="entry name" value="VILLIN"/>
    <property type="match status" value="1"/>
</dbReference>
<evidence type="ECO:0000256" key="13">
    <source>
        <dbReference type="ARBA" id="ARBA00030694"/>
    </source>
</evidence>
<dbReference type="AlphaFoldDB" id="A0AAW0IFV0"/>
<dbReference type="SUPFAM" id="SSF55753">
    <property type="entry name" value="Actin depolymerizing proteins"/>
    <property type="match status" value="2"/>
</dbReference>
<evidence type="ECO:0000256" key="11">
    <source>
        <dbReference type="ARBA" id="ARBA00023212"/>
    </source>
</evidence>
<gene>
    <name evidence="15" type="ORF">U0070_021787</name>
</gene>
<accession>A0AAW0IFV0</accession>
<evidence type="ECO:0000256" key="12">
    <source>
        <dbReference type="ARBA" id="ARBA00023273"/>
    </source>
</evidence>
<evidence type="ECO:0000256" key="7">
    <source>
        <dbReference type="ARBA" id="ARBA00022737"/>
    </source>
</evidence>
<dbReference type="Gene3D" id="3.40.20.10">
    <property type="entry name" value="Severin"/>
    <property type="match status" value="2"/>
</dbReference>
<evidence type="ECO:0000313" key="15">
    <source>
        <dbReference type="EMBL" id="KAK7813028.1"/>
    </source>
</evidence>
<keyword evidence="16" id="KW-1185">Reference proteome</keyword>
<dbReference type="GO" id="GO:0005737">
    <property type="term" value="C:cytoplasm"/>
    <property type="evidence" value="ECO:0007669"/>
    <property type="project" value="TreeGrafter"/>
</dbReference>
<evidence type="ECO:0000256" key="5">
    <source>
        <dbReference type="ARBA" id="ARBA00022467"/>
    </source>
</evidence>
<reference evidence="15 16" key="1">
    <citation type="journal article" date="2023" name="bioRxiv">
        <title>Conserved and derived expression patterns and positive selection on dental genes reveal complex evolutionary context of ever-growing rodent molars.</title>
        <authorList>
            <person name="Calamari Z.T."/>
            <person name="Song A."/>
            <person name="Cohen E."/>
            <person name="Akter M."/>
            <person name="Roy R.D."/>
            <person name="Hallikas O."/>
            <person name="Christensen M.M."/>
            <person name="Li P."/>
            <person name="Marangoni P."/>
            <person name="Jernvall J."/>
            <person name="Klein O.D."/>
        </authorList>
    </citation>
    <scope>NUCLEOTIDE SEQUENCE [LARGE SCALE GENOMIC DNA]</scope>
    <source>
        <strain evidence="15">V071</strain>
    </source>
</reference>
<dbReference type="Pfam" id="PF00626">
    <property type="entry name" value="Gelsolin"/>
    <property type="match status" value="1"/>
</dbReference>
<sequence>MDDYLGGKPVQSRELQGYESTDFVGYFKGGLKYKAGGVASGLNHVLTNDLTAERLLHVKGRRVVRATEVPLSWDSFNKGDCFIIDLGTVSFMGTQQQLWESATSNQMHTPSKITTSAHLAAVPMIH</sequence>
<dbReference type="GO" id="GO:0005546">
    <property type="term" value="F:phosphatidylinositol-4,5-bisphosphate binding"/>
    <property type="evidence" value="ECO:0007669"/>
    <property type="project" value="TreeGrafter"/>
</dbReference>